<feature type="region of interest" description="Disordered" evidence="1">
    <location>
        <begin position="336"/>
        <end position="358"/>
    </location>
</feature>
<dbReference type="Proteomes" id="UP000186817">
    <property type="component" value="Unassembled WGS sequence"/>
</dbReference>
<sequence length="829" mass="89899">MEVSVCKALPACTRCVLGIVGGTIPVLRQRDSSFVKGPAHSRTASTTMSGCRPHSRSSKGLLAGQAAPLAPESDLHLDSTRSWQRAATYAADSFCHRACLRELGGPSSPLPSPLQPHFLRDLLADSTDFAAVRSPSHGYVGPLAADQASPAGHWAAWADAATPTLGKSTARVCKEARATVAANVLFRDLHIITRQDDDRQKREVIANGLPLWGGVQLAVDTNFISALDANGRPRQHQRNIVYCRCRPPHRTLKQRAYPPRALARLVCCLVVLALEVAGRWSAEAIQLARCRARSPPPHLFASSAAALAQRWSGCVDLLGQRGPDLIRFRPADLPMQAAPSQESRGKEEHRGRSGTSSDELLHKLAKALIVQSDYLSRLQNDHTVIFTFRNGDGPQLMVPLLHEVAANWRDQHSKGKVTKSLKQTLLQYVTAEIITRVTTFASDRAPGCPSLDEILVAYGRAKHHDTALFGAQYNYLDGSASEHKLVPRQDGTLTQDQIVADARRLKTLLKQQEMIIKFSAARNAQPDSTSETATFVLELSLQIPAAAEAMAIFRKWFASSALLLLSLRLKPARPERSPLIKEIQEAVGWCMSAQQGEQLIANMPAWRPDLFRVLLPLVGIMHLRRPLLAQLSRGWYLRVILSAPVRGARAANQGEGCEGCRIPCLRQQPSAAYDWLSLPGLFQEATLRYVLPADLVRPVPAEQFRSESSGTCHRPVGAASPAEPAASLNERQHFAGTASPAHGLTINRATTDTELTRQRPGGAVGELQAACEQVTLQACSGRIRRGGCADQALGATDSPETTGPGLLAAVRAAESIMKGDQARAEPGKN</sequence>
<protein>
    <submittedName>
        <fullName evidence="2">Uncharacterized protein</fullName>
    </submittedName>
</protein>
<evidence type="ECO:0000313" key="3">
    <source>
        <dbReference type="Proteomes" id="UP000186817"/>
    </source>
</evidence>
<comment type="caution">
    <text evidence="2">The sequence shown here is derived from an EMBL/GenBank/DDBJ whole genome shotgun (WGS) entry which is preliminary data.</text>
</comment>
<feature type="region of interest" description="Disordered" evidence="1">
    <location>
        <begin position="35"/>
        <end position="57"/>
    </location>
</feature>
<dbReference type="AlphaFoldDB" id="A0A1Q9CCR1"/>
<proteinExistence type="predicted"/>
<reference evidence="2 3" key="1">
    <citation type="submission" date="2016-02" db="EMBL/GenBank/DDBJ databases">
        <title>Genome analysis of coral dinoflagellate symbionts highlights evolutionary adaptations to a symbiotic lifestyle.</title>
        <authorList>
            <person name="Aranda M."/>
            <person name="Li Y."/>
            <person name="Liew Y.J."/>
            <person name="Baumgarten S."/>
            <person name="Simakov O."/>
            <person name="Wilson M."/>
            <person name="Piel J."/>
            <person name="Ashoor H."/>
            <person name="Bougouffa S."/>
            <person name="Bajic V.B."/>
            <person name="Ryu T."/>
            <person name="Ravasi T."/>
            <person name="Bayer T."/>
            <person name="Micklem G."/>
            <person name="Kim H."/>
            <person name="Bhak J."/>
            <person name="Lajeunesse T.C."/>
            <person name="Voolstra C.R."/>
        </authorList>
    </citation>
    <scope>NUCLEOTIDE SEQUENCE [LARGE SCALE GENOMIC DNA]</scope>
    <source>
        <strain evidence="2 3">CCMP2467</strain>
    </source>
</reference>
<keyword evidence="3" id="KW-1185">Reference proteome</keyword>
<organism evidence="2 3">
    <name type="scientific">Symbiodinium microadriaticum</name>
    <name type="common">Dinoflagellate</name>
    <name type="synonym">Zooxanthella microadriatica</name>
    <dbReference type="NCBI Taxonomy" id="2951"/>
    <lineage>
        <taxon>Eukaryota</taxon>
        <taxon>Sar</taxon>
        <taxon>Alveolata</taxon>
        <taxon>Dinophyceae</taxon>
        <taxon>Suessiales</taxon>
        <taxon>Symbiodiniaceae</taxon>
        <taxon>Symbiodinium</taxon>
    </lineage>
</organism>
<evidence type="ECO:0000313" key="2">
    <source>
        <dbReference type="EMBL" id="OLP80708.1"/>
    </source>
</evidence>
<dbReference type="EMBL" id="LSRX01001354">
    <property type="protein sequence ID" value="OLP80708.1"/>
    <property type="molecule type" value="Genomic_DNA"/>
</dbReference>
<accession>A0A1Q9CCR1</accession>
<gene>
    <name evidence="2" type="ORF">AK812_SmicGene38836</name>
</gene>
<evidence type="ECO:0000256" key="1">
    <source>
        <dbReference type="SAM" id="MobiDB-lite"/>
    </source>
</evidence>
<dbReference type="OrthoDB" id="440840at2759"/>
<name>A0A1Q9CCR1_SYMMI</name>